<keyword evidence="3" id="KW-1185">Reference proteome</keyword>
<reference evidence="2 3" key="1">
    <citation type="submission" date="2017-07" db="EMBL/GenBank/DDBJ databases">
        <title>Draft whole genome sequences of clinical Proprionibacteriaceae strains.</title>
        <authorList>
            <person name="Bernier A.-M."/>
            <person name="Bernard K."/>
            <person name="Domingo M.-C."/>
        </authorList>
    </citation>
    <scope>NUCLEOTIDE SEQUENCE [LARGE SCALE GENOMIC DNA]</scope>
    <source>
        <strain evidence="2 3">NML 130396</strain>
    </source>
</reference>
<gene>
    <name evidence="2" type="ORF">CGZ93_16785</name>
</gene>
<dbReference type="InterPro" id="IPR015797">
    <property type="entry name" value="NUDIX_hydrolase-like_dom_sf"/>
</dbReference>
<dbReference type="Gene3D" id="1.10.10.10">
    <property type="entry name" value="Winged helix-like DNA-binding domain superfamily/Winged helix DNA-binding domain"/>
    <property type="match status" value="1"/>
</dbReference>
<dbReference type="InterPro" id="IPR000086">
    <property type="entry name" value="NUDIX_hydrolase_dom"/>
</dbReference>
<protein>
    <submittedName>
        <fullName evidence="2">NUDIX hydrolase</fullName>
    </submittedName>
</protein>
<keyword evidence="2" id="KW-0378">Hydrolase</keyword>
<dbReference type="SUPFAM" id="SSF46785">
    <property type="entry name" value="Winged helix' DNA-binding domain"/>
    <property type="match status" value="1"/>
</dbReference>
<dbReference type="CDD" id="cd18873">
    <property type="entry name" value="NUDIX_NadM_like"/>
    <property type="match status" value="1"/>
</dbReference>
<dbReference type="PANTHER" id="PTHR43736">
    <property type="entry name" value="ADP-RIBOSE PYROPHOSPHATASE"/>
    <property type="match status" value="1"/>
</dbReference>
<dbReference type="InterPro" id="IPR036388">
    <property type="entry name" value="WH-like_DNA-bd_sf"/>
</dbReference>
<evidence type="ECO:0000259" key="1">
    <source>
        <dbReference type="PROSITE" id="PS51462"/>
    </source>
</evidence>
<dbReference type="Pfam" id="PF21906">
    <property type="entry name" value="WHD_NrtR"/>
    <property type="match status" value="1"/>
</dbReference>
<dbReference type="PROSITE" id="PS51462">
    <property type="entry name" value="NUDIX"/>
    <property type="match status" value="1"/>
</dbReference>
<proteinExistence type="predicted"/>
<sequence>MDRFRHEALAVVLQVRGLDQQEPRLQVLLKQRHRDPFAGAWALPSGPVGAGESLGESVRRHLAALMQVRELAHLEQLETRGEVGRDPKQRTIATAYLGLVPWTSEPELPPRVGWHPVDALPEIAFDHAEVVRDGVRRLRSKLSYTNIAFALAPQRFTLAELRDMYAAALDRKVSVTNLQRILLRRGQLESTGEQRTQQGRGGGRPAGLFRFTESRLRVTDQFATLRPGGERSARAKP</sequence>
<evidence type="ECO:0000313" key="2">
    <source>
        <dbReference type="EMBL" id="OYO17322.1"/>
    </source>
</evidence>
<evidence type="ECO:0000313" key="3">
    <source>
        <dbReference type="Proteomes" id="UP000216311"/>
    </source>
</evidence>
<dbReference type="Pfam" id="PF00293">
    <property type="entry name" value="NUDIX"/>
    <property type="match status" value="1"/>
</dbReference>
<dbReference type="SUPFAM" id="SSF55811">
    <property type="entry name" value="Nudix"/>
    <property type="match status" value="1"/>
</dbReference>
<dbReference type="EMBL" id="NMVQ01000046">
    <property type="protein sequence ID" value="OYO17322.1"/>
    <property type="molecule type" value="Genomic_DNA"/>
</dbReference>
<dbReference type="InterPro" id="IPR054105">
    <property type="entry name" value="WHD_NrtR"/>
</dbReference>
<organism evidence="2 3">
    <name type="scientific">Enemella dayhoffiae</name>
    <dbReference type="NCBI Taxonomy" id="2016507"/>
    <lineage>
        <taxon>Bacteria</taxon>
        <taxon>Bacillati</taxon>
        <taxon>Actinomycetota</taxon>
        <taxon>Actinomycetes</taxon>
        <taxon>Propionibacteriales</taxon>
        <taxon>Propionibacteriaceae</taxon>
        <taxon>Enemella</taxon>
    </lineage>
</organism>
<dbReference type="InterPro" id="IPR036390">
    <property type="entry name" value="WH_DNA-bd_sf"/>
</dbReference>
<name>A0A255GPI9_9ACTN</name>
<dbReference type="Proteomes" id="UP000216311">
    <property type="component" value="Unassembled WGS sequence"/>
</dbReference>
<dbReference type="PANTHER" id="PTHR43736:SF4">
    <property type="entry name" value="SLR1690 PROTEIN"/>
    <property type="match status" value="1"/>
</dbReference>
<accession>A0A255GPI9</accession>
<dbReference type="Gene3D" id="3.90.79.10">
    <property type="entry name" value="Nucleoside Triphosphate Pyrophosphohydrolase"/>
    <property type="match status" value="1"/>
</dbReference>
<dbReference type="AlphaFoldDB" id="A0A255GPI9"/>
<feature type="domain" description="Nudix hydrolase" evidence="1">
    <location>
        <begin position="4"/>
        <end position="139"/>
    </location>
</feature>
<dbReference type="GO" id="GO:0016787">
    <property type="term" value="F:hydrolase activity"/>
    <property type="evidence" value="ECO:0007669"/>
    <property type="project" value="UniProtKB-KW"/>
</dbReference>
<dbReference type="OrthoDB" id="9786141at2"/>
<comment type="caution">
    <text evidence="2">The sequence shown here is derived from an EMBL/GenBank/DDBJ whole genome shotgun (WGS) entry which is preliminary data.</text>
</comment>